<dbReference type="EnsemblMetazoa" id="XM_008186996.1">
    <property type="protein sequence ID" value="XP_008185218.1"/>
    <property type="gene ID" value="LOC103310017"/>
</dbReference>
<dbReference type="InterPro" id="IPR012337">
    <property type="entry name" value="RNaseH-like_sf"/>
</dbReference>
<reference evidence="2" key="1">
    <citation type="submission" date="2010-06" db="EMBL/GenBank/DDBJ databases">
        <authorList>
            <person name="Jiang H."/>
            <person name="Abraham K."/>
            <person name="Ali S."/>
            <person name="Alsbrooks S.L."/>
            <person name="Anim B.N."/>
            <person name="Anosike U.S."/>
            <person name="Attaway T."/>
            <person name="Bandaranaike D.P."/>
            <person name="Battles P.K."/>
            <person name="Bell S.N."/>
            <person name="Bell A.V."/>
            <person name="Beltran B."/>
            <person name="Bickham C."/>
            <person name="Bustamante Y."/>
            <person name="Caleb T."/>
            <person name="Canada A."/>
            <person name="Cardenas V."/>
            <person name="Carter K."/>
            <person name="Chacko J."/>
            <person name="Chandrabose M.N."/>
            <person name="Chavez D."/>
            <person name="Chavez A."/>
            <person name="Chen L."/>
            <person name="Chu H.-S."/>
            <person name="Claassen K.J."/>
            <person name="Cockrell R."/>
            <person name="Collins M."/>
            <person name="Cooper J.A."/>
            <person name="Cree A."/>
            <person name="Curry S.M."/>
            <person name="Da Y."/>
            <person name="Dao M.D."/>
            <person name="Das B."/>
            <person name="Davila M.-L."/>
            <person name="Davy-Carroll L."/>
            <person name="Denson S."/>
            <person name="Dinh H."/>
            <person name="Ebong V.E."/>
            <person name="Edwards J.R."/>
            <person name="Egan A."/>
            <person name="El-Daye J."/>
            <person name="Escobedo L."/>
            <person name="Fernandez S."/>
            <person name="Fernando P.R."/>
            <person name="Flagg N."/>
            <person name="Forbes L.D."/>
            <person name="Fowler R.G."/>
            <person name="Fu Q."/>
            <person name="Gabisi R.A."/>
            <person name="Ganer J."/>
            <person name="Garbino Pronczuk A."/>
            <person name="Garcia R.M."/>
            <person name="Garner T."/>
            <person name="Garrett T.E."/>
            <person name="Gonzalez D.A."/>
            <person name="Hamid H."/>
            <person name="Hawkins E.S."/>
            <person name="Hirani K."/>
            <person name="Hogues M.E."/>
            <person name="Hollins B."/>
            <person name="Hsiao C.-H."/>
            <person name="Jabil R."/>
            <person name="James M.L."/>
            <person name="Jhangiani S.N."/>
            <person name="Johnson B."/>
            <person name="Johnson Q."/>
            <person name="Joshi V."/>
            <person name="Kalu J.B."/>
            <person name="Kam C."/>
            <person name="Kashfia A."/>
            <person name="Keebler J."/>
            <person name="Kisamo H."/>
            <person name="Kovar C.L."/>
            <person name="Lago L.A."/>
            <person name="Lai C.-Y."/>
            <person name="Laidlaw J."/>
            <person name="Lara F."/>
            <person name="Le T.-K."/>
            <person name="Lee S.L."/>
            <person name="Legall F.H."/>
            <person name="Lemon S.J."/>
            <person name="Lewis L.R."/>
            <person name="Li B."/>
            <person name="Liu Y."/>
            <person name="Liu Y.-S."/>
            <person name="Lopez J."/>
            <person name="Lozado R.J."/>
            <person name="Lu J."/>
            <person name="Madu R.C."/>
            <person name="Maheshwari M."/>
            <person name="Maheshwari R."/>
            <person name="Malloy K."/>
            <person name="Martinez E."/>
            <person name="Mathew T."/>
            <person name="Mercado I.C."/>
            <person name="Mercado C."/>
            <person name="Meyer B."/>
            <person name="Montgomery K."/>
            <person name="Morgan M.B."/>
            <person name="Munidasa M."/>
            <person name="Nazareth L.V."/>
            <person name="Nelson J."/>
            <person name="Ng B.M."/>
            <person name="Nguyen N.B."/>
            <person name="Nguyen P.Q."/>
            <person name="Nguyen T."/>
            <person name="Obregon M."/>
            <person name="Okwuonu G.O."/>
            <person name="Onwere C.G."/>
            <person name="Orozco G."/>
            <person name="Parra A."/>
            <person name="Patel S."/>
            <person name="Patil S."/>
            <person name="Perez A."/>
            <person name="Perez Y."/>
            <person name="Pham C."/>
            <person name="Primus E.L."/>
            <person name="Pu L.-L."/>
            <person name="Puazo M."/>
            <person name="Qin X."/>
            <person name="Quiroz J.B."/>
            <person name="Reese J."/>
            <person name="Richards S."/>
            <person name="Rives C.M."/>
            <person name="Robberts R."/>
            <person name="Ruiz S.J."/>
            <person name="Ruiz M.J."/>
            <person name="Santibanez J."/>
            <person name="Schneider B.W."/>
            <person name="Sisson I."/>
            <person name="Smith M."/>
            <person name="Sodergren E."/>
            <person name="Song X.-Z."/>
            <person name="Song B.B."/>
            <person name="Summersgill H."/>
            <person name="Thelus R."/>
            <person name="Thornton R.D."/>
            <person name="Trejos Z.Y."/>
            <person name="Usmani K."/>
            <person name="Vattathil S."/>
            <person name="Villasana D."/>
            <person name="Walker D.L."/>
            <person name="Wang S."/>
            <person name="Wang K."/>
            <person name="White C.S."/>
            <person name="Williams A.C."/>
            <person name="Williamson J."/>
            <person name="Wilson K."/>
            <person name="Woghiren I.O."/>
            <person name="Woodworth J.R."/>
            <person name="Worley K.C."/>
            <person name="Wright R.A."/>
            <person name="Wu W."/>
            <person name="Young L."/>
            <person name="Zhang L."/>
            <person name="Zhang J."/>
            <person name="Zhu Y."/>
            <person name="Muzny D.M."/>
            <person name="Weinstock G."/>
            <person name="Gibbs R.A."/>
        </authorList>
    </citation>
    <scope>NUCLEOTIDE SEQUENCE [LARGE SCALE GENOMIC DNA]</scope>
    <source>
        <strain evidence="2">LSR1</strain>
    </source>
</reference>
<dbReference type="PANTHER" id="PTHR46880:SF5">
    <property type="entry name" value="DUF4371 DOMAIN-CONTAINING PROTEIN"/>
    <property type="match status" value="1"/>
</dbReference>
<dbReference type="Proteomes" id="UP000007819">
    <property type="component" value="Chromosome X"/>
</dbReference>
<dbReference type="GeneID" id="103310017"/>
<evidence type="ECO:0000313" key="2">
    <source>
        <dbReference type="Proteomes" id="UP000007819"/>
    </source>
</evidence>
<name>A0A8R2B795_ACYPI</name>
<dbReference type="AlphaFoldDB" id="A0A8R2B795"/>
<keyword evidence="2" id="KW-1185">Reference proteome</keyword>
<dbReference type="OrthoDB" id="6621481at2759"/>
<dbReference type="KEGG" id="api:103310017"/>
<reference evidence="1" key="2">
    <citation type="submission" date="2022-06" db="UniProtKB">
        <authorList>
            <consortium name="EnsemblMetazoa"/>
        </authorList>
    </citation>
    <scope>IDENTIFICATION</scope>
</reference>
<dbReference type="RefSeq" id="XP_008185218.1">
    <property type="nucleotide sequence ID" value="XM_008186996.1"/>
</dbReference>
<dbReference type="PANTHER" id="PTHR46880">
    <property type="entry name" value="RAS-ASSOCIATING DOMAIN-CONTAINING PROTEIN"/>
    <property type="match status" value="1"/>
</dbReference>
<dbReference type="SUPFAM" id="SSF53098">
    <property type="entry name" value="Ribonuclease H-like"/>
    <property type="match status" value="1"/>
</dbReference>
<proteinExistence type="predicted"/>
<sequence>MAGNIGGVQAKCKEKNSNILYVHCYAHFLNLSLIDSICASSKSKGEVKKDRTVFNFLGTVQFVYSFIKGSPMRHAVFEKISKENGGFVQTLESCSTTRWTCRAEAISAIKNNYLVLLRTLKEIISNCSVPEMRAKGQGLLYQLKSFNFIFCLNMLHSILQIVLKLNSFLQTPNLEL</sequence>
<protein>
    <submittedName>
        <fullName evidence="1">Uncharacterized protein</fullName>
    </submittedName>
</protein>
<evidence type="ECO:0000313" key="1">
    <source>
        <dbReference type="EnsemblMetazoa" id="XP_008185218.1"/>
    </source>
</evidence>
<accession>A0A8R2B795</accession>
<organism evidence="1 2">
    <name type="scientific">Acyrthosiphon pisum</name>
    <name type="common">Pea aphid</name>
    <dbReference type="NCBI Taxonomy" id="7029"/>
    <lineage>
        <taxon>Eukaryota</taxon>
        <taxon>Metazoa</taxon>
        <taxon>Ecdysozoa</taxon>
        <taxon>Arthropoda</taxon>
        <taxon>Hexapoda</taxon>
        <taxon>Insecta</taxon>
        <taxon>Pterygota</taxon>
        <taxon>Neoptera</taxon>
        <taxon>Paraneoptera</taxon>
        <taxon>Hemiptera</taxon>
        <taxon>Sternorrhyncha</taxon>
        <taxon>Aphidomorpha</taxon>
        <taxon>Aphidoidea</taxon>
        <taxon>Aphididae</taxon>
        <taxon>Macrosiphini</taxon>
        <taxon>Acyrthosiphon</taxon>
    </lineage>
</organism>